<dbReference type="InterPro" id="IPR036380">
    <property type="entry name" value="Isochorismatase-like_sf"/>
</dbReference>
<name>A0AAD9Z719_9LECA</name>
<dbReference type="InterPro" id="IPR032854">
    <property type="entry name" value="ALKBH3"/>
</dbReference>
<dbReference type="InterPro" id="IPR057088">
    <property type="entry name" value="GLRG_09195_Thiored"/>
</dbReference>
<sequence length="927" mass="103956">MFAALSQIPGLDLPLFETRKALIIINLQNDSLYVKDDLYITKNRDFVPRLREMIPYFRQHGDIVWVCTHMGVLAAEQSPDAARVEEEAAKLAEKSRQEREKEEQHMQDDTLNEEEAATRKKLDPIDPTAGPGKDYPMFYPSSRTKGIMTRASAETRAEKRSADLQVFNDKDNVLERHLSKPRKGQQARFYIAGTKGADICDELRDVVDETRDLIVTKHHYSAFDQTSLLMALRAKLVTEVYLCGCLTNVGVYSTAADAVQHGLQVTVVEDCLGYRSEEKHEEAMHQMANIMGVNGIDSEEIIEESGGRPVPDAEVPGITLDELSLNADNKTASASSVMAGVESGPGKNISALRVGMCSNPLTKAINNIGQQAPLTPTDTQRVQNIKESHIRDEMRPNPSPSLSAPRNRNSWTTSRSHTLGPSDSIGSGDSQIIHNALSSPVITSAFDKLKDEVDWQIMSHRGGQVPRLVAVQGEAGEGGDIPLYRHPADESPPLLSFSETIQQIRKEIEALLSQPFNHALIQLYRDGVDNISEHADKTLDIVRGSSIVNVSIGAQRTMTLRIKKSRTPHGTDSPNIRQSQRIRLPHNSVFVLGPQSNREWLHGVRADKRPGQEKTDEEKAFGGERISITFRQIGTFMNKNKKTIWGSGAQQKTKGKASKISTRDSAQMEAMINAFGKENHDSNFDWDAEYGSGFDVVNLINEQAKLTLCNDSVANLRVQLALCEKTIPCTTTKRERSPVPEPDEFRTRFHTWMHGLSNSDKPIFQDVDEDASETEGDLAIMFYLEKHYPFPAPEEASSPQPARPTYVSQIAQSNELLFSWREIRDSQHHGRDSPPTHRFRLERPVTPNETLIEDFHNKLKIWEKRAEEGEFIAGGSWTIIDCAFWPVLSHIIAKFEELEEGRYPNLVGYHRRVLGRECTKTTLENEL</sequence>
<keyword evidence="6" id="KW-1185">Reference proteome</keyword>
<feature type="compositionally biased region" description="Basic and acidic residues" evidence="2">
    <location>
        <begin position="82"/>
        <end position="108"/>
    </location>
</feature>
<evidence type="ECO:0000313" key="6">
    <source>
        <dbReference type="Proteomes" id="UP001276659"/>
    </source>
</evidence>
<dbReference type="PANTHER" id="PTHR31212:SF5">
    <property type="entry name" value="ISOCHORISMATASE FAMILY PROTEIN FAMILY (AFU_ORTHOLOGUE AFUA_3G14500)"/>
    <property type="match status" value="1"/>
</dbReference>
<dbReference type="Gene3D" id="2.60.120.590">
    <property type="entry name" value="Alpha-ketoglutarate-dependent dioxygenase AlkB-like"/>
    <property type="match status" value="1"/>
</dbReference>
<dbReference type="Pfam" id="PF13410">
    <property type="entry name" value="GST_C_2"/>
    <property type="match status" value="1"/>
</dbReference>
<dbReference type="EMBL" id="JASNWA010000008">
    <property type="protein sequence ID" value="KAK3170573.1"/>
    <property type="molecule type" value="Genomic_DNA"/>
</dbReference>
<reference evidence="5" key="1">
    <citation type="submission" date="2022-11" db="EMBL/GenBank/DDBJ databases">
        <title>Chromosomal genome sequence assembly and mating type (MAT) locus characterization of the leprose asexual lichenized fungus Lepraria neglecta (Nyl.) Erichsen.</title>
        <authorList>
            <person name="Allen J.L."/>
            <person name="Pfeffer B."/>
        </authorList>
    </citation>
    <scope>NUCLEOTIDE SEQUENCE</scope>
    <source>
        <strain evidence="5">Allen 5258</strain>
    </source>
</reference>
<dbReference type="InterPro" id="IPR027450">
    <property type="entry name" value="AlkB-like"/>
</dbReference>
<comment type="caution">
    <text evidence="5">The sequence shown here is derived from an EMBL/GenBank/DDBJ whole genome shotgun (WGS) entry which is preliminary data.</text>
</comment>
<dbReference type="Gene3D" id="1.20.1050.10">
    <property type="match status" value="1"/>
</dbReference>
<dbReference type="PROSITE" id="PS50405">
    <property type="entry name" value="GST_CTER"/>
    <property type="match status" value="1"/>
</dbReference>
<dbReference type="AlphaFoldDB" id="A0AAD9Z719"/>
<dbReference type="PROSITE" id="PS51471">
    <property type="entry name" value="FE2OG_OXY"/>
    <property type="match status" value="1"/>
</dbReference>
<dbReference type="CDD" id="cd00431">
    <property type="entry name" value="cysteine_hydrolases"/>
    <property type="match status" value="1"/>
</dbReference>
<gene>
    <name evidence="5" type="ORF">OEA41_002654</name>
</gene>
<evidence type="ECO:0000259" key="3">
    <source>
        <dbReference type="PROSITE" id="PS50405"/>
    </source>
</evidence>
<feature type="domain" description="Fe2OG dioxygenase" evidence="4">
    <location>
        <begin position="515"/>
        <end position="634"/>
    </location>
</feature>
<feature type="domain" description="GST C-terminal" evidence="3">
    <location>
        <begin position="813"/>
        <end position="927"/>
    </location>
</feature>
<dbReference type="InterPro" id="IPR036282">
    <property type="entry name" value="Glutathione-S-Trfase_C_sf"/>
</dbReference>
<dbReference type="Gene3D" id="3.40.50.850">
    <property type="entry name" value="Isochorismatase-like"/>
    <property type="match status" value="1"/>
</dbReference>
<evidence type="ECO:0000256" key="2">
    <source>
        <dbReference type="SAM" id="MobiDB-lite"/>
    </source>
</evidence>
<dbReference type="CDD" id="cd00299">
    <property type="entry name" value="GST_C_family"/>
    <property type="match status" value="1"/>
</dbReference>
<dbReference type="SUPFAM" id="SSF51197">
    <property type="entry name" value="Clavaminate synthase-like"/>
    <property type="match status" value="1"/>
</dbReference>
<dbReference type="Proteomes" id="UP001276659">
    <property type="component" value="Unassembled WGS sequence"/>
</dbReference>
<dbReference type="PANTHER" id="PTHR31212">
    <property type="entry name" value="ALPHA-KETOGLUTARATE-DEPENDENT DIOXYGENASE ALKB HOMOLOG 3"/>
    <property type="match status" value="1"/>
</dbReference>
<dbReference type="InterPro" id="IPR037151">
    <property type="entry name" value="AlkB-like_sf"/>
</dbReference>
<dbReference type="InterPro" id="IPR005123">
    <property type="entry name" value="Oxoglu/Fe-dep_dioxygenase_dom"/>
</dbReference>
<feature type="compositionally biased region" description="Polar residues" evidence="2">
    <location>
        <begin position="400"/>
        <end position="421"/>
    </location>
</feature>
<protein>
    <recommendedName>
        <fullName evidence="7">Fe2OG dioxygenase domain-containing protein</fullName>
    </recommendedName>
</protein>
<dbReference type="SUPFAM" id="SSF47616">
    <property type="entry name" value="GST C-terminal domain-like"/>
    <property type="match status" value="1"/>
</dbReference>
<accession>A0AAD9Z719</accession>
<feature type="region of interest" description="Disordered" evidence="2">
    <location>
        <begin position="387"/>
        <end position="427"/>
    </location>
</feature>
<dbReference type="Pfam" id="PF13532">
    <property type="entry name" value="2OG-FeII_Oxy_2"/>
    <property type="match status" value="1"/>
</dbReference>
<comment type="similarity">
    <text evidence="1">Belongs to the isochorismatase family.</text>
</comment>
<dbReference type="GO" id="GO:0006307">
    <property type="term" value="P:DNA alkylation repair"/>
    <property type="evidence" value="ECO:0007669"/>
    <property type="project" value="InterPro"/>
</dbReference>
<evidence type="ECO:0000313" key="5">
    <source>
        <dbReference type="EMBL" id="KAK3170573.1"/>
    </source>
</evidence>
<dbReference type="SUPFAM" id="SSF52499">
    <property type="entry name" value="Isochorismatase-like hydrolases"/>
    <property type="match status" value="1"/>
</dbReference>
<organism evidence="5 6">
    <name type="scientific">Lepraria neglecta</name>
    <dbReference type="NCBI Taxonomy" id="209136"/>
    <lineage>
        <taxon>Eukaryota</taxon>
        <taxon>Fungi</taxon>
        <taxon>Dikarya</taxon>
        <taxon>Ascomycota</taxon>
        <taxon>Pezizomycotina</taxon>
        <taxon>Lecanoromycetes</taxon>
        <taxon>OSLEUM clade</taxon>
        <taxon>Lecanoromycetidae</taxon>
        <taxon>Lecanorales</taxon>
        <taxon>Lecanorineae</taxon>
        <taxon>Stereocaulaceae</taxon>
        <taxon>Lepraria</taxon>
    </lineage>
</organism>
<dbReference type="InterPro" id="IPR010987">
    <property type="entry name" value="Glutathione-S-Trfase_C-like"/>
</dbReference>
<proteinExistence type="inferred from homology"/>
<dbReference type="GO" id="GO:0051213">
    <property type="term" value="F:dioxygenase activity"/>
    <property type="evidence" value="ECO:0007669"/>
    <property type="project" value="InterPro"/>
</dbReference>
<dbReference type="Pfam" id="PF24470">
    <property type="entry name" value="Thiored_Isochorism"/>
    <property type="match status" value="1"/>
</dbReference>
<evidence type="ECO:0008006" key="7">
    <source>
        <dbReference type="Google" id="ProtNLM"/>
    </source>
</evidence>
<dbReference type="Pfam" id="PF00857">
    <property type="entry name" value="Isochorismatase"/>
    <property type="match status" value="1"/>
</dbReference>
<dbReference type="InterPro" id="IPR000868">
    <property type="entry name" value="Isochorismatase-like_dom"/>
</dbReference>
<evidence type="ECO:0000259" key="4">
    <source>
        <dbReference type="PROSITE" id="PS51471"/>
    </source>
</evidence>
<feature type="region of interest" description="Disordered" evidence="2">
    <location>
        <begin position="77"/>
        <end position="141"/>
    </location>
</feature>
<evidence type="ECO:0000256" key="1">
    <source>
        <dbReference type="ARBA" id="ARBA00006336"/>
    </source>
</evidence>